<evidence type="ECO:0000256" key="1">
    <source>
        <dbReference type="SAM" id="SignalP"/>
    </source>
</evidence>
<evidence type="ECO:0000313" key="3">
    <source>
        <dbReference type="Proteomes" id="UP000184130"/>
    </source>
</evidence>
<dbReference type="OrthoDB" id="975810at2"/>
<sequence>MKKILLLLILAIATINTSAQRMDDVSVHSKYIQAVDEYRPAPGQWVNVIPEYEEGDTPEKMAQKCTERIAGDYYNTHLISLGGWGGYITFHFDHSIANIPNQRDFAIWGNAYQEMTNQVFGGMNEAGIVMVSKDINGNGKPDDPWYEISGSCDIDSIGKVDYTYEVVYHQNPMDNIPWTDNRGNSGTIDRLYGYDNHNQEYYPLWLPDGLTFKGTRLPDNMIDLSETVERSWSQWYYVLVGFRYGYADNLSNWTDKSDANSWNYEGCGIDISWAVDENRQPVNLDFIDFVRVYTGLNQKCPAPNWWGETSTEIQCAEDIHLDASIDAIKNALSGIQSIEGDANKSQPLYDLQGRRVYKTKKGIYIRNKKKWIIK</sequence>
<dbReference type="RefSeq" id="WP_073207927.1">
    <property type="nucleotide sequence ID" value="NZ_FRBD01000010.1"/>
</dbReference>
<dbReference type="Proteomes" id="UP000184130">
    <property type="component" value="Unassembled WGS sequence"/>
</dbReference>
<accession>A0A1M6UR83</accession>
<feature type="signal peptide" evidence="1">
    <location>
        <begin position="1"/>
        <end position="21"/>
    </location>
</feature>
<organism evidence="2 3">
    <name type="scientific">Xylanibacter ruminicola</name>
    <name type="common">Prevotella ruminicola</name>
    <dbReference type="NCBI Taxonomy" id="839"/>
    <lineage>
        <taxon>Bacteria</taxon>
        <taxon>Pseudomonadati</taxon>
        <taxon>Bacteroidota</taxon>
        <taxon>Bacteroidia</taxon>
        <taxon>Bacteroidales</taxon>
        <taxon>Prevotellaceae</taxon>
        <taxon>Xylanibacter</taxon>
    </lineage>
</organism>
<feature type="chain" id="PRO_5011957747" evidence="1">
    <location>
        <begin position="22"/>
        <end position="374"/>
    </location>
</feature>
<protein>
    <submittedName>
        <fullName evidence="2">Uncharacterized protein</fullName>
    </submittedName>
</protein>
<keyword evidence="1" id="KW-0732">Signal</keyword>
<dbReference type="AlphaFoldDB" id="A0A1M6UR83"/>
<dbReference type="EMBL" id="FRBD01000010">
    <property type="protein sequence ID" value="SHK71654.1"/>
    <property type="molecule type" value="Genomic_DNA"/>
</dbReference>
<evidence type="ECO:0000313" key="2">
    <source>
        <dbReference type="EMBL" id="SHK71654.1"/>
    </source>
</evidence>
<name>A0A1M6UR83_XYLRU</name>
<proteinExistence type="predicted"/>
<reference evidence="2 3" key="1">
    <citation type="submission" date="2016-11" db="EMBL/GenBank/DDBJ databases">
        <authorList>
            <person name="Jaros S."/>
            <person name="Januszkiewicz K."/>
            <person name="Wedrychowicz H."/>
        </authorList>
    </citation>
    <scope>NUCLEOTIDE SEQUENCE [LARGE SCALE GENOMIC DNA]</scope>
    <source>
        <strain evidence="2 3">KHT3</strain>
    </source>
</reference>
<gene>
    <name evidence="2" type="ORF">SAMN05216463_11071</name>
</gene>